<accession>A0A2P5GQP2</accession>
<proteinExistence type="predicted"/>
<evidence type="ECO:0000259" key="1">
    <source>
        <dbReference type="Pfam" id="PF13392"/>
    </source>
</evidence>
<name>A0A2P5GQP2_9ENTR</name>
<reference evidence="4 5" key="1">
    <citation type="submission" date="2018-01" db="EMBL/GenBank/DDBJ databases">
        <title>Superficieibacter electus gen. nov., sp. nov., an extended-spectrum beta-lactamase possessing member of the Enterobacteriaceae family, isolated from intensive care unit surfaces.</title>
        <authorList>
            <person name="Potter R.F."/>
            <person name="D'Souza A.W."/>
        </authorList>
    </citation>
    <scope>NUCLEOTIDE SEQUENCE [LARGE SCALE GENOMIC DNA]</scope>
    <source>
        <strain evidence="3 5">BP-1</strain>
        <strain evidence="2 4">BP-2</strain>
    </source>
</reference>
<keyword evidence="4" id="KW-1185">Reference proteome</keyword>
<dbReference type="Proteomes" id="UP000247005">
    <property type="component" value="Unassembled WGS sequence"/>
</dbReference>
<dbReference type="EMBL" id="PQGD01000007">
    <property type="protein sequence ID" value="POP48875.1"/>
    <property type="molecule type" value="Genomic_DNA"/>
</dbReference>
<feature type="domain" description="HNH nuclease" evidence="1">
    <location>
        <begin position="56"/>
        <end position="95"/>
    </location>
</feature>
<dbReference type="Gene3D" id="3.90.75.20">
    <property type="match status" value="1"/>
</dbReference>
<protein>
    <recommendedName>
        <fullName evidence="1">HNH nuclease domain-containing protein</fullName>
    </recommendedName>
</protein>
<sequence>MATPILSDLIAVDPSSSTGLRWVVARGRQKAGSEAGCLFNSGTNQYYVVRINKVLYYAHRIVWELTSGKISEDLTVDHIDGNGLNNAIENLRVVSFALNLRNRRRSDSTESVSVGVSLNKRDRDRGYKAHCRGLDGKNHFKFFGFSTHGEKRALELAIEWRKERMLELNEAGAGYTSRHLSGK</sequence>
<evidence type="ECO:0000313" key="4">
    <source>
        <dbReference type="Proteomes" id="UP000237073"/>
    </source>
</evidence>
<evidence type="ECO:0000313" key="5">
    <source>
        <dbReference type="Proteomes" id="UP000247005"/>
    </source>
</evidence>
<organism evidence="3 5">
    <name type="scientific">Superficieibacter electus</name>
    <dbReference type="NCBI Taxonomy" id="2022662"/>
    <lineage>
        <taxon>Bacteria</taxon>
        <taxon>Pseudomonadati</taxon>
        <taxon>Pseudomonadota</taxon>
        <taxon>Gammaproteobacteria</taxon>
        <taxon>Enterobacterales</taxon>
        <taxon>Enterobacteriaceae</taxon>
        <taxon>Superficieibacter</taxon>
    </lineage>
</organism>
<dbReference type="AlphaFoldDB" id="A0A2P5GQP2"/>
<dbReference type="Pfam" id="PF13392">
    <property type="entry name" value="HNH_3"/>
    <property type="match status" value="1"/>
</dbReference>
<comment type="caution">
    <text evidence="3">The sequence shown here is derived from an EMBL/GenBank/DDBJ whole genome shotgun (WGS) entry which is preliminary data.</text>
</comment>
<evidence type="ECO:0000313" key="3">
    <source>
        <dbReference type="EMBL" id="POP48875.1"/>
    </source>
</evidence>
<dbReference type="EMBL" id="PQGE01000014">
    <property type="protein sequence ID" value="POP43358.1"/>
    <property type="molecule type" value="Genomic_DNA"/>
</dbReference>
<gene>
    <name evidence="3" type="ORF">CHU32_09770</name>
    <name evidence="2" type="ORF">CHU33_15885</name>
</gene>
<dbReference type="Gene3D" id="1.20.5.2050">
    <property type="match status" value="1"/>
</dbReference>
<dbReference type="Proteomes" id="UP000237073">
    <property type="component" value="Unassembled WGS sequence"/>
</dbReference>
<dbReference type="InterPro" id="IPR044925">
    <property type="entry name" value="His-Me_finger_sf"/>
</dbReference>
<dbReference type="RefSeq" id="WP_103677051.1">
    <property type="nucleotide sequence ID" value="NZ_PQGD01000007.1"/>
</dbReference>
<dbReference type="OrthoDB" id="388551at2"/>
<evidence type="ECO:0000313" key="2">
    <source>
        <dbReference type="EMBL" id="POP43358.1"/>
    </source>
</evidence>
<dbReference type="InterPro" id="IPR003615">
    <property type="entry name" value="HNH_nuc"/>
</dbReference>
<dbReference type="SUPFAM" id="SSF54060">
    <property type="entry name" value="His-Me finger endonucleases"/>
    <property type="match status" value="1"/>
</dbReference>